<gene>
    <name evidence="1" type="ORF">HUK65_14525</name>
</gene>
<organism evidence="1 2">
    <name type="scientific">Rhabdonatronobacter sediminivivens</name>
    <dbReference type="NCBI Taxonomy" id="2743469"/>
    <lineage>
        <taxon>Bacteria</taxon>
        <taxon>Pseudomonadati</taxon>
        <taxon>Pseudomonadota</taxon>
        <taxon>Alphaproteobacteria</taxon>
        <taxon>Rhodobacterales</taxon>
        <taxon>Paracoccaceae</taxon>
        <taxon>Rhabdonatronobacter</taxon>
    </lineage>
</organism>
<proteinExistence type="predicted"/>
<evidence type="ECO:0000313" key="1">
    <source>
        <dbReference type="EMBL" id="NYS26207.1"/>
    </source>
</evidence>
<dbReference type="AlphaFoldDB" id="A0A7Z0I269"/>
<dbReference type="EMBL" id="JACBXS010000036">
    <property type="protein sequence ID" value="NYS26207.1"/>
    <property type="molecule type" value="Genomic_DNA"/>
</dbReference>
<comment type="caution">
    <text evidence="1">The sequence shown here is derived from an EMBL/GenBank/DDBJ whole genome shotgun (WGS) entry which is preliminary data.</text>
</comment>
<name>A0A7Z0I269_9RHOB</name>
<evidence type="ECO:0000313" key="2">
    <source>
        <dbReference type="Proteomes" id="UP000529417"/>
    </source>
</evidence>
<protein>
    <submittedName>
        <fullName evidence="1">Uncharacterized protein</fullName>
    </submittedName>
</protein>
<dbReference type="RefSeq" id="WP_179907003.1">
    <property type="nucleotide sequence ID" value="NZ_JACBXS010000036.1"/>
</dbReference>
<keyword evidence="2" id="KW-1185">Reference proteome</keyword>
<reference evidence="1 2" key="1">
    <citation type="journal article" date="2000" name="Arch. Microbiol.">
        <title>Rhodobaca bogoriensis gen. nov. and sp. nov., an alkaliphilic purple nonsulfur bacterium from African Rift Valley soda lakes.</title>
        <authorList>
            <person name="Milford A.D."/>
            <person name="Achenbach L.A."/>
            <person name="Jung D.O."/>
            <person name="Madigan M.T."/>
        </authorList>
    </citation>
    <scope>NUCLEOTIDE SEQUENCE [LARGE SCALE GENOMIC DNA]</scope>
    <source>
        <strain evidence="1 2">2376</strain>
    </source>
</reference>
<dbReference type="Proteomes" id="UP000529417">
    <property type="component" value="Unassembled WGS sequence"/>
</dbReference>
<accession>A0A7Z0I269</accession>
<sequence>MAIDWNAVISAADKAAARAMRGRKTERAQARNYLAETDWYVIRAADTGEPMPAPVRARRIAARQMLSGDRPPQD</sequence>